<protein>
    <submittedName>
        <fullName evidence="4">TetR family transcriptional regulator C-terminal domain-containing protein</fullName>
    </submittedName>
</protein>
<dbReference type="RefSeq" id="WP_217848362.1">
    <property type="nucleotide sequence ID" value="NZ_CP077073.1"/>
</dbReference>
<dbReference type="PANTHER" id="PTHR30328">
    <property type="entry name" value="TRANSCRIPTIONAL REPRESSOR"/>
    <property type="match status" value="1"/>
</dbReference>
<dbReference type="Proteomes" id="UP001047646">
    <property type="component" value="Chromosome"/>
</dbReference>
<dbReference type="PROSITE" id="PS50977">
    <property type="entry name" value="HTH_TETR_2"/>
    <property type="match status" value="1"/>
</dbReference>
<dbReference type="Pfam" id="PF08362">
    <property type="entry name" value="TetR_C_3"/>
    <property type="match status" value="1"/>
</dbReference>
<dbReference type="InterPro" id="IPR013573">
    <property type="entry name" value="Tscrpt_reg_YcdC_C"/>
</dbReference>
<dbReference type="InterPro" id="IPR001647">
    <property type="entry name" value="HTH_TetR"/>
</dbReference>
<proteinExistence type="predicted"/>
<evidence type="ECO:0000313" key="4">
    <source>
        <dbReference type="EMBL" id="QXH34000.1"/>
    </source>
</evidence>
<reference evidence="4" key="1">
    <citation type="journal article" date="2021" name="Microorganisms">
        <title>The Ever-Expanding Pseudomonas Genus: Description of 43 New Species and Partition of the Pseudomonas putida Group.</title>
        <authorList>
            <person name="Girard L."/>
            <person name="Lood C."/>
            <person name="Hofte M."/>
            <person name="Vandamme P."/>
            <person name="Rokni-Zadeh H."/>
            <person name="van Noort V."/>
            <person name="Lavigne R."/>
            <person name="De Mot R."/>
        </authorList>
    </citation>
    <scope>NUCLEOTIDE SEQUENCE</scope>
    <source>
        <strain evidence="4">COW39</strain>
    </source>
</reference>
<accession>A0ABX8M791</accession>
<feature type="domain" description="HTH tetR-type" evidence="3">
    <location>
        <begin position="6"/>
        <end position="66"/>
    </location>
</feature>
<sequence length="209" mass="23341">MPSIRDRNQQLILNAASGEFARHGFAAARVDDIAARAGLPRANVFYYFGSKRLLYAAVLDLVMEPLLQATRGLRPQSLPEQSLPCYFKAKAEVARKHPDATRVWLKEMLHGARHVPASRTEAMRFSARQSLACLEHWMAQGLIAKVAPEHLLLFLWSAPLASFRFADAPGSCARLKPSRAATEVLAGMLWRACAQIRHQGCRVAYSLYR</sequence>
<dbReference type="Pfam" id="PF00440">
    <property type="entry name" value="TetR_N"/>
    <property type="match status" value="1"/>
</dbReference>
<name>A0ABX8M791_9PSED</name>
<gene>
    <name evidence="4" type="ORF">KSS95_17735</name>
</gene>
<feature type="DNA-binding region" description="H-T-H motif" evidence="2">
    <location>
        <begin position="29"/>
        <end position="48"/>
    </location>
</feature>
<evidence type="ECO:0000256" key="2">
    <source>
        <dbReference type="PROSITE-ProRule" id="PRU00335"/>
    </source>
</evidence>
<evidence type="ECO:0000313" key="5">
    <source>
        <dbReference type="Proteomes" id="UP001047646"/>
    </source>
</evidence>
<keyword evidence="1 2" id="KW-0238">DNA-binding</keyword>
<keyword evidence="5" id="KW-1185">Reference proteome</keyword>
<dbReference type="InterPro" id="IPR050109">
    <property type="entry name" value="HTH-type_TetR-like_transc_reg"/>
</dbReference>
<evidence type="ECO:0000259" key="3">
    <source>
        <dbReference type="PROSITE" id="PS50977"/>
    </source>
</evidence>
<organism evidence="4 5">
    <name type="scientific">Pseudomonas muyukensis</name>
    <dbReference type="NCBI Taxonomy" id="2842357"/>
    <lineage>
        <taxon>Bacteria</taxon>
        <taxon>Pseudomonadati</taxon>
        <taxon>Pseudomonadota</taxon>
        <taxon>Gammaproteobacteria</taxon>
        <taxon>Pseudomonadales</taxon>
        <taxon>Pseudomonadaceae</taxon>
        <taxon>Pseudomonas</taxon>
    </lineage>
</organism>
<dbReference type="EMBL" id="CP077073">
    <property type="protein sequence ID" value="QXH34000.1"/>
    <property type="molecule type" value="Genomic_DNA"/>
</dbReference>
<dbReference type="PANTHER" id="PTHR30328:SF54">
    <property type="entry name" value="HTH-TYPE TRANSCRIPTIONAL REPRESSOR SCO4008"/>
    <property type="match status" value="1"/>
</dbReference>
<evidence type="ECO:0000256" key="1">
    <source>
        <dbReference type="ARBA" id="ARBA00023125"/>
    </source>
</evidence>